<feature type="compositionally biased region" description="Acidic residues" evidence="1">
    <location>
        <begin position="308"/>
        <end position="317"/>
    </location>
</feature>
<keyword evidence="3" id="KW-1185">Reference proteome</keyword>
<evidence type="ECO:0000313" key="2">
    <source>
        <dbReference type="EMBL" id="CAR21207.1"/>
    </source>
</evidence>
<dbReference type="FunCoup" id="C5DBQ0">
    <property type="interactions" value="78"/>
</dbReference>
<dbReference type="HOGENOM" id="CLU_042690_0_0_1"/>
<dbReference type="Proteomes" id="UP000002036">
    <property type="component" value="Chromosome A"/>
</dbReference>
<organism evidence="2 3">
    <name type="scientific">Lachancea thermotolerans (strain ATCC 56472 / CBS 6340 / NRRL Y-8284)</name>
    <name type="common">Yeast</name>
    <name type="synonym">Kluyveromyces thermotolerans</name>
    <dbReference type="NCBI Taxonomy" id="559295"/>
    <lineage>
        <taxon>Eukaryota</taxon>
        <taxon>Fungi</taxon>
        <taxon>Dikarya</taxon>
        <taxon>Ascomycota</taxon>
        <taxon>Saccharomycotina</taxon>
        <taxon>Saccharomycetes</taxon>
        <taxon>Saccharomycetales</taxon>
        <taxon>Saccharomycetaceae</taxon>
        <taxon>Lachancea</taxon>
    </lineage>
</organism>
<dbReference type="RefSeq" id="XP_002551649.1">
    <property type="nucleotide sequence ID" value="XM_002551603.1"/>
</dbReference>
<accession>C5DBQ0</accession>
<feature type="compositionally biased region" description="Gly residues" evidence="1">
    <location>
        <begin position="119"/>
        <end position="129"/>
    </location>
</feature>
<dbReference type="EMBL" id="CU928165">
    <property type="protein sequence ID" value="CAR21207.1"/>
    <property type="molecule type" value="Genomic_DNA"/>
</dbReference>
<reference evidence="2 3" key="1">
    <citation type="journal article" date="2009" name="Genome Res.">
        <title>Comparative genomics of protoploid Saccharomycetaceae.</title>
        <authorList>
            <consortium name="The Genolevures Consortium"/>
            <person name="Souciet J.-L."/>
            <person name="Dujon B."/>
            <person name="Gaillardin C."/>
            <person name="Johnston M."/>
            <person name="Baret P.V."/>
            <person name="Cliften P."/>
            <person name="Sherman D.J."/>
            <person name="Weissenbach J."/>
            <person name="Westhof E."/>
            <person name="Wincker P."/>
            <person name="Jubin C."/>
            <person name="Poulain J."/>
            <person name="Barbe V."/>
            <person name="Segurens B."/>
            <person name="Artiguenave F."/>
            <person name="Anthouard V."/>
            <person name="Vacherie B."/>
            <person name="Val M.-E."/>
            <person name="Fulton R.S."/>
            <person name="Minx P."/>
            <person name="Wilson R."/>
            <person name="Durrens P."/>
            <person name="Jean G."/>
            <person name="Marck C."/>
            <person name="Martin T."/>
            <person name="Nikolski M."/>
            <person name="Rolland T."/>
            <person name="Seret M.-L."/>
            <person name="Casaregola S."/>
            <person name="Despons L."/>
            <person name="Fairhead C."/>
            <person name="Fischer G."/>
            <person name="Lafontaine I."/>
            <person name="Leh V."/>
            <person name="Lemaire M."/>
            <person name="de Montigny J."/>
            <person name="Neuveglise C."/>
            <person name="Thierry A."/>
            <person name="Blanc-Lenfle I."/>
            <person name="Bleykasten C."/>
            <person name="Diffels J."/>
            <person name="Fritsch E."/>
            <person name="Frangeul L."/>
            <person name="Goeffon A."/>
            <person name="Jauniaux N."/>
            <person name="Kachouri-Lafond R."/>
            <person name="Payen C."/>
            <person name="Potier S."/>
            <person name="Pribylova L."/>
            <person name="Ozanne C."/>
            <person name="Richard G.-F."/>
            <person name="Sacerdot C."/>
            <person name="Straub M.-L."/>
            <person name="Talla E."/>
        </authorList>
    </citation>
    <scope>NUCLEOTIDE SEQUENCE [LARGE SCALE GENOMIC DNA]</scope>
    <source>
        <strain evidence="3">ATCC 56472 / CBS 6340 / NRRL Y-8284</strain>
    </source>
</reference>
<dbReference type="KEGG" id="lth:KLTH0A04422g"/>
<name>C5DBQ0_LACTC</name>
<dbReference type="OrthoDB" id="4068713at2759"/>
<feature type="compositionally biased region" description="Low complexity" evidence="1">
    <location>
        <begin position="318"/>
        <end position="331"/>
    </location>
</feature>
<sequence>MEQPETRVAYIRIDNLPPGKTWRQVKYLVGGMIHHTSILQVKMLPPVQSIVPPFIPFQSSIVSLKRSDAQLSRLLMELNGYTWEYYPLVAYAVPPLHVPSNAGYGEGLGLGFGLGSGSAGGSAGTGGSRSGSDVPGSPRAPGSAPVPPMMMPFQPMPAMYFPPLAQEPYARHVQSHGKKMRQVFSEESFRKQMSARGMWQLLLEGFPPCLHWDVNGADGAGLQQSPLLGPPPAVHVKTAHPEHFGKLKWTVLKDFIKLKCHKLLEMDNMGATTNTREFYVGVYEDCEVRTDVEVPEQDAGQEPNGVEASDESPEESTSETATTASAKGSAENELEKATQSISRLSLGPSHRVVSATIYKAIVGFHSRELCDMCRESLQGQEYSLGYKLKVTELPLLEW</sequence>
<feature type="region of interest" description="Disordered" evidence="1">
    <location>
        <begin position="119"/>
        <end position="148"/>
    </location>
</feature>
<dbReference type="eggNOG" id="ENOG502QQKM">
    <property type="taxonomic scope" value="Eukaryota"/>
</dbReference>
<feature type="region of interest" description="Disordered" evidence="1">
    <location>
        <begin position="294"/>
        <end position="341"/>
    </location>
</feature>
<dbReference type="GeneID" id="8290452"/>
<dbReference type="AlphaFoldDB" id="C5DBQ0"/>
<evidence type="ECO:0000313" key="3">
    <source>
        <dbReference type="Proteomes" id="UP000002036"/>
    </source>
</evidence>
<proteinExistence type="predicted"/>
<evidence type="ECO:0000256" key="1">
    <source>
        <dbReference type="SAM" id="MobiDB-lite"/>
    </source>
</evidence>
<protein>
    <submittedName>
        <fullName evidence="2">KLTH0A04422p</fullName>
    </submittedName>
</protein>
<dbReference type="InParanoid" id="C5DBQ0"/>
<gene>
    <name evidence="2" type="ordered locus">KLTH0A04422g</name>
</gene>
<dbReference type="OMA" id="NTYQWDY"/>